<organism evidence="6 7">
    <name type="scientific">Pseudomonas fluvialis</name>
    <dbReference type="NCBI Taxonomy" id="1793966"/>
    <lineage>
        <taxon>Bacteria</taxon>
        <taxon>Pseudomonadati</taxon>
        <taxon>Pseudomonadota</taxon>
        <taxon>Gammaproteobacteria</taxon>
        <taxon>Pseudomonadales</taxon>
        <taxon>Pseudomonadaceae</taxon>
        <taxon>Pseudomonas</taxon>
    </lineage>
</organism>
<sequence>MRPMSRCVSALFLLALLAGPVLPASAGERTLLRHAGVEVRVAEDDWCAAQVTLRIYGRRSTFTDQALLDKLYGGIRSVLGMECAEARRLQLLGLVGGREVYAAQAAASDGWQLKPLDDSGAKPGMARLFGWVALGAASLALLAALWWWRRTRPARLAAGPLAQREPPVASPTPSPRPVALPAAAASQVSPAAAPASAPASGRQAVLQEQREKYQHSLNQVSDQLTELQIQHSQQQGLPAQLNQALQRLAEQTLQCLRKLFASRQTSWSRAFLGGLYLAPVWSGLRRSPPVIWLGLLAACLWWGWRERYGLVLAPRLESYAPLLLFYLLAMPLSVLLARRGQSAFFKHGLRQQANALQDWQLCWVYAGQRPGKYQALRIRQQAGKVALDELAVADGLLAGGAEHGTLLLRIGEMLWLRQQTAGNWSLIQRQADNTWLEQFSPLLLEALKEVLPTVRELGGQWQAFAERQWRMRQLQAEIPRQEGLLQRVERIAGLWQPVAIADAAFAALIRRIDLFNLGDNATPAGILLQGEAGNGKEFIARRIAQSVFAEFHMVEAGSLASAKDVRNFWNARVEANQSCVIYLAYAEQLFGQDERQAMLVQAWLDEWERHPAARSRIWVVMGVTRKELLHKRLLAAFGSAVVEIVAPDAAGRRLLLEQACRDNQLQGNLPPEVVDLSAGASVRELLNIVKEARLHALPGQPTLTHWRAAIQQVRGSDAQLRNERSTWQRLVLPAEVKARLRTAEKIVREAERYKANQFEVPNILLYGPPGTGKTEIARTLANESGVRFIVASTNDLKGRYVGETGPKVAELFARARSQAPCILFIDEIDAITARRDGEGGDSFVKDAVNAMLTEMDGVHQQRGDVVVLAATNHMENIDSAILSRFTEKIEIPLPDEAGRAQILAGLLADCRLAEDLHAESLARELSPLLKGKSGRDLLQLVRKAKNRSLREADDPEQARLSAEHLRGELAPQAAPALDEAQLQQSWAQIVLKETTRDALMAKIRLFSSGDKAAPRGLLLYGPPGTGKTEIARRIADSAGCRFLALSAPDLKGSHLGQTAQKVRELWQRARAAGRCVIFIDECEGVFARRGSLNSDSFSDELVQSFLAEWDGLQAAGQIWVVGATNRVDLLDEAILSRFGQGVEIGLPDAAQRQQILALELSKLGREASVPAFAGEATQGCAGRDLANLVRELCSLAAERQQAPDEALWSEVLQRQGKAQSDKVDSQAGWDSLILAEDTLERLQTLCGSLRNAELLRSQGVPLPRAALLYGPPGTGKTQVARTLANESGVAFISRSVADLKAGYVGQSAIKVREAFEQARSKAPCILFIDEIEALVPPRGSQAADAFTDDIVNQLLQELDGVKQQEAVVFVLAATNLPERIDAAILSRFMDKIELPLPTPAQRSQLLRLFLGRLRTAFDADEMAARLANQTDGLGGRDLRSLVERAVQRAAGRALRQGTAERVELQLDDLLAELPALSPASDPLMER</sequence>
<dbReference type="GO" id="GO:0016887">
    <property type="term" value="F:ATP hydrolysis activity"/>
    <property type="evidence" value="ECO:0007669"/>
    <property type="project" value="InterPro"/>
</dbReference>
<dbReference type="GO" id="GO:0005524">
    <property type="term" value="F:ATP binding"/>
    <property type="evidence" value="ECO:0007669"/>
    <property type="project" value="UniProtKB-KW"/>
</dbReference>
<comment type="caution">
    <text evidence="6">The sequence shown here is derived from an EMBL/GenBank/DDBJ whole genome shotgun (WGS) entry which is preliminary data.</text>
</comment>
<feature type="transmembrane region" description="Helical" evidence="3">
    <location>
        <begin position="316"/>
        <end position="337"/>
    </location>
</feature>
<keyword evidence="3" id="KW-0812">Transmembrane</keyword>
<keyword evidence="3" id="KW-0472">Membrane</keyword>
<dbReference type="SMART" id="SM00382">
    <property type="entry name" value="AAA"/>
    <property type="match status" value="4"/>
</dbReference>
<feature type="signal peptide" evidence="4">
    <location>
        <begin position="1"/>
        <end position="26"/>
    </location>
</feature>
<feature type="domain" description="AAA+ ATPase" evidence="5">
    <location>
        <begin position="1013"/>
        <end position="1148"/>
    </location>
</feature>
<dbReference type="InterPro" id="IPR003960">
    <property type="entry name" value="ATPase_AAA_CS"/>
</dbReference>
<accession>A0A2I0CMZ4</accession>
<feature type="chain" id="PRO_5014182087" description="AAA+ ATPase domain-containing protein" evidence="4">
    <location>
        <begin position="27"/>
        <end position="1486"/>
    </location>
</feature>
<dbReference type="PANTHER" id="PTHR23077">
    <property type="entry name" value="AAA-FAMILY ATPASE"/>
    <property type="match status" value="1"/>
</dbReference>
<gene>
    <name evidence="6" type="ORF">CW360_12975</name>
</gene>
<keyword evidence="4" id="KW-0732">Signal</keyword>
<evidence type="ECO:0000256" key="3">
    <source>
        <dbReference type="SAM" id="Phobius"/>
    </source>
</evidence>
<dbReference type="InterPro" id="IPR050168">
    <property type="entry name" value="AAA_ATPase_domain"/>
</dbReference>
<dbReference type="GO" id="GO:0005829">
    <property type="term" value="C:cytosol"/>
    <property type="evidence" value="ECO:0007669"/>
    <property type="project" value="TreeGrafter"/>
</dbReference>
<dbReference type="InterPro" id="IPR027417">
    <property type="entry name" value="P-loop_NTPase"/>
</dbReference>
<dbReference type="Pfam" id="PF00004">
    <property type="entry name" value="AAA"/>
    <property type="match status" value="4"/>
</dbReference>
<evidence type="ECO:0000313" key="6">
    <source>
        <dbReference type="EMBL" id="PKF70527.1"/>
    </source>
</evidence>
<evidence type="ECO:0000259" key="5">
    <source>
        <dbReference type="SMART" id="SM00382"/>
    </source>
</evidence>
<dbReference type="EMBL" id="PIYS01000026">
    <property type="protein sequence ID" value="PKF70527.1"/>
    <property type="molecule type" value="Genomic_DNA"/>
</dbReference>
<comment type="similarity">
    <text evidence="1">Belongs to the AAA ATPase family.</text>
</comment>
<dbReference type="CDD" id="cd19481">
    <property type="entry name" value="RecA-like_protease"/>
    <property type="match status" value="1"/>
</dbReference>
<name>A0A2I0CMZ4_9PSED</name>
<dbReference type="Proteomes" id="UP000242861">
    <property type="component" value="Unassembled WGS sequence"/>
</dbReference>
<dbReference type="InterPro" id="IPR003959">
    <property type="entry name" value="ATPase_AAA_core"/>
</dbReference>
<keyword evidence="1" id="KW-0067">ATP-binding</keyword>
<feature type="region of interest" description="Disordered" evidence="2">
    <location>
        <begin position="162"/>
        <end position="185"/>
    </location>
</feature>
<dbReference type="Gene3D" id="3.40.50.300">
    <property type="entry name" value="P-loop containing nucleotide triphosphate hydrolases"/>
    <property type="match status" value="4"/>
</dbReference>
<dbReference type="PANTHER" id="PTHR23077:SF198">
    <property type="entry name" value="ATP-DEPENDENT ZINC METALLOPROTEASE FTSH"/>
    <property type="match status" value="1"/>
</dbReference>
<feature type="transmembrane region" description="Helical" evidence="3">
    <location>
        <begin position="289"/>
        <end position="304"/>
    </location>
</feature>
<feature type="transmembrane region" description="Helical" evidence="3">
    <location>
        <begin position="266"/>
        <end position="283"/>
    </location>
</feature>
<reference evidence="7" key="1">
    <citation type="submission" date="2017-12" db="EMBL/GenBank/DDBJ databases">
        <authorList>
            <person name="Yu X.-Y."/>
        </authorList>
    </citation>
    <scope>NUCLEOTIDE SEQUENCE [LARGE SCALE GENOMIC DNA]</scope>
    <source>
        <strain evidence="7">ZYSR67-Z</strain>
    </source>
</reference>
<feature type="domain" description="AAA+ ATPase" evidence="5">
    <location>
        <begin position="1262"/>
        <end position="1398"/>
    </location>
</feature>
<evidence type="ECO:0000313" key="7">
    <source>
        <dbReference type="Proteomes" id="UP000242861"/>
    </source>
</evidence>
<dbReference type="SUPFAM" id="SSF52540">
    <property type="entry name" value="P-loop containing nucleoside triphosphate hydrolases"/>
    <property type="match status" value="4"/>
</dbReference>
<feature type="transmembrane region" description="Helical" evidence="3">
    <location>
        <begin position="128"/>
        <end position="148"/>
    </location>
</feature>
<proteinExistence type="inferred from homology"/>
<feature type="domain" description="AAA+ ATPase" evidence="5">
    <location>
        <begin position="522"/>
        <end position="648"/>
    </location>
</feature>
<keyword evidence="3" id="KW-1133">Transmembrane helix</keyword>
<feature type="domain" description="AAA+ ATPase" evidence="5">
    <location>
        <begin position="759"/>
        <end position="895"/>
    </location>
</feature>
<dbReference type="InterPro" id="IPR003593">
    <property type="entry name" value="AAA+_ATPase"/>
</dbReference>
<keyword evidence="1" id="KW-0547">Nucleotide-binding</keyword>
<dbReference type="Gene3D" id="1.10.8.60">
    <property type="match status" value="3"/>
</dbReference>
<feature type="compositionally biased region" description="Pro residues" evidence="2">
    <location>
        <begin position="168"/>
        <end position="178"/>
    </location>
</feature>
<dbReference type="GO" id="GO:0016558">
    <property type="term" value="P:protein import into peroxisome matrix"/>
    <property type="evidence" value="ECO:0007669"/>
    <property type="project" value="TreeGrafter"/>
</dbReference>
<dbReference type="PROSITE" id="PS00674">
    <property type="entry name" value="AAA"/>
    <property type="match status" value="3"/>
</dbReference>
<evidence type="ECO:0000256" key="2">
    <source>
        <dbReference type="SAM" id="MobiDB-lite"/>
    </source>
</evidence>
<evidence type="ECO:0000256" key="4">
    <source>
        <dbReference type="SAM" id="SignalP"/>
    </source>
</evidence>
<evidence type="ECO:0000256" key="1">
    <source>
        <dbReference type="RuleBase" id="RU003651"/>
    </source>
</evidence>
<protein>
    <recommendedName>
        <fullName evidence="5">AAA+ ATPase domain-containing protein</fullName>
    </recommendedName>
</protein>